<feature type="domain" description="DNA primase/polymerase bifunctional N-terminal" evidence="2">
    <location>
        <begin position="5"/>
        <end position="165"/>
    </location>
</feature>
<protein>
    <submittedName>
        <fullName evidence="3">Bifunctional DNA primase/polymerase, N-terminal</fullName>
    </submittedName>
</protein>
<dbReference type="Pfam" id="PF09250">
    <property type="entry name" value="Prim-Pol"/>
    <property type="match status" value="1"/>
</dbReference>
<gene>
    <name evidence="3" type="ORF">SAMN04488540_104124</name>
</gene>
<dbReference type="InterPro" id="IPR015330">
    <property type="entry name" value="DNA_primase/pol_bifunc_N"/>
</dbReference>
<dbReference type="RefSeq" id="WP_176819214.1">
    <property type="nucleotide sequence ID" value="NZ_FNEM01000004.1"/>
</dbReference>
<dbReference type="PANTHER" id="PTHR35372">
    <property type="entry name" value="ATP BINDING PROTEIN-RELATED"/>
    <property type="match status" value="1"/>
</dbReference>
<dbReference type="InterPro" id="IPR051620">
    <property type="entry name" value="ORF904-like_C"/>
</dbReference>
<dbReference type="EMBL" id="FNEM01000004">
    <property type="protein sequence ID" value="SDI97380.1"/>
    <property type="molecule type" value="Genomic_DNA"/>
</dbReference>
<proteinExistence type="predicted"/>
<evidence type="ECO:0000313" key="4">
    <source>
        <dbReference type="Proteomes" id="UP000199527"/>
    </source>
</evidence>
<dbReference type="SMART" id="SM00943">
    <property type="entry name" value="Prim-Pol"/>
    <property type="match status" value="1"/>
</dbReference>
<dbReference type="InterPro" id="IPR038724">
    <property type="entry name" value="RepA"/>
</dbReference>
<dbReference type="Proteomes" id="UP000199527">
    <property type="component" value="Unassembled WGS sequence"/>
</dbReference>
<keyword evidence="4" id="KW-1185">Reference proteome</keyword>
<accession>A0A1G8PZV0</accession>
<keyword evidence="1" id="KW-0378">Hydrolase</keyword>
<dbReference type="InterPro" id="IPR027417">
    <property type="entry name" value="P-loop_NTPase"/>
</dbReference>
<dbReference type="GO" id="GO:0016787">
    <property type="term" value="F:hydrolase activity"/>
    <property type="evidence" value="ECO:0007669"/>
    <property type="project" value="UniProtKB-KW"/>
</dbReference>
<evidence type="ECO:0000259" key="2">
    <source>
        <dbReference type="SMART" id="SM00943"/>
    </source>
</evidence>
<dbReference type="SUPFAM" id="SSF52540">
    <property type="entry name" value="P-loop containing nucleoside triphosphate hydrolases"/>
    <property type="match status" value="1"/>
</dbReference>
<dbReference type="SUPFAM" id="SSF56747">
    <property type="entry name" value="Prim-pol domain"/>
    <property type="match status" value="1"/>
</dbReference>
<dbReference type="PANTHER" id="PTHR35372:SF2">
    <property type="entry name" value="SF3 HELICASE DOMAIN-CONTAINING PROTEIN"/>
    <property type="match status" value="1"/>
</dbReference>
<dbReference type="Gene3D" id="3.40.50.300">
    <property type="entry name" value="P-loop containing nucleotide triphosphate hydrolases"/>
    <property type="match status" value="1"/>
</dbReference>
<evidence type="ECO:0000256" key="1">
    <source>
        <dbReference type="ARBA" id="ARBA00022801"/>
    </source>
</evidence>
<name>A0A1G8PZV0_9GAMM</name>
<dbReference type="CDD" id="cd01125">
    <property type="entry name" value="RepA_RSF1010_like"/>
    <property type="match status" value="1"/>
</dbReference>
<organism evidence="3 4">
    <name type="scientific">Ferrimonas sediminum</name>
    <dbReference type="NCBI Taxonomy" id="718193"/>
    <lineage>
        <taxon>Bacteria</taxon>
        <taxon>Pseudomonadati</taxon>
        <taxon>Pseudomonadota</taxon>
        <taxon>Gammaproteobacteria</taxon>
        <taxon>Alteromonadales</taxon>
        <taxon>Ferrimonadaceae</taxon>
        <taxon>Ferrimonas</taxon>
    </lineage>
</organism>
<dbReference type="Pfam" id="PF13481">
    <property type="entry name" value="AAA_25"/>
    <property type="match status" value="1"/>
</dbReference>
<evidence type="ECO:0000313" key="3">
    <source>
        <dbReference type="EMBL" id="SDI97380.1"/>
    </source>
</evidence>
<sequence length="625" mass="68658">MLKFAHRYRELGYTPIKLAQESKIPAGPWKHCQGQKITEEEVQQFQPHSGNLGIITGQPSGLLVVDIDQATPELQQQARQQIDQLVGSPLPWGLAPLVLTCNGGLHYWFRSPIPSGNRAGVVDKVDIRGDGGYVVAPPSRVRNRQGELSQYRWQQNPSEATPPELTEAQVQKLCNTQRDSRFSDDPETDYNHPNRQLVRQGCPEAVPPDELTQLYLEVSSATEGVRNDTLNRCAFECGKIAYRECLLLEPITQELITAATMAGLPPSEISATVDRALQDGKAAAQRAVQPSELPEQGCFPFTIGSQGYDYQANYLIKGHLPADSFGLIYGPSGHFKSFIALSIACHIAAGRDWNGYRTQQSKVIYIAGEGGIGVPRRIKAWEESVNDGRPIQDLAVITQPVYVTEPHQLTTLVETVKQFGQDEPVGLIILDTLARCFAGADENKTADMNQFIARCDELRRLTGAAVLVIHHSGKDADKGARGSSALRAAADFEFSVSRLEGSQLAATLTCTKMKDDCGATQLAYPLRPVTLFEDNDGDPVTSLVVLDEGFIVEESDSEPQPLTQNQMAVWQAVRSRQAKGDGTDRKLIIDDLKKLGMKTANFSRWLEALVVKGKLRIDDNSLTAI</sequence>
<dbReference type="AlphaFoldDB" id="A0A1G8PZV0"/>
<dbReference type="Gene3D" id="3.30.720.160">
    <property type="entry name" value="Bifunctional DNA primase/polymerase, N-terminal"/>
    <property type="match status" value="1"/>
</dbReference>
<reference evidence="4" key="1">
    <citation type="submission" date="2016-10" db="EMBL/GenBank/DDBJ databases">
        <authorList>
            <person name="Varghese N."/>
            <person name="Submissions S."/>
        </authorList>
    </citation>
    <scope>NUCLEOTIDE SEQUENCE [LARGE SCALE GENOMIC DNA]</scope>
    <source>
        <strain evidence="4">DSM 23317</strain>
    </source>
</reference>
<dbReference type="CDD" id="cd04859">
    <property type="entry name" value="Prim_Pol"/>
    <property type="match status" value="1"/>
</dbReference>